<protein>
    <submittedName>
        <fullName evidence="2">Rrf2 family transcriptional regulator</fullName>
    </submittedName>
</protein>
<keyword evidence="1" id="KW-0238">DNA-binding</keyword>
<dbReference type="InterPro" id="IPR036390">
    <property type="entry name" value="WH_DNA-bd_sf"/>
</dbReference>
<dbReference type="GO" id="GO:0003700">
    <property type="term" value="F:DNA-binding transcription factor activity"/>
    <property type="evidence" value="ECO:0007669"/>
    <property type="project" value="TreeGrafter"/>
</dbReference>
<sequence>MQLTRYSDYALRVLIYLAARGDRLCAISEMAAAYSISQNHLMKVLHDLGKAGYVASVRGRAGGYRLGRPAGTIRVGELLRHTEGDDCLVGCEGCALAGGCGVLPVLNEAMDAFFAVLDSYTVADLVERKPGFQRLILSLGIAAPGAGAA</sequence>
<dbReference type="InterPro" id="IPR030489">
    <property type="entry name" value="TR_Rrf2-type_CS"/>
</dbReference>
<dbReference type="InterPro" id="IPR036388">
    <property type="entry name" value="WH-like_DNA-bd_sf"/>
</dbReference>
<evidence type="ECO:0000313" key="2">
    <source>
        <dbReference type="EMBL" id="UOK70897.1"/>
    </source>
</evidence>
<dbReference type="AlphaFoldDB" id="A0A9E7D3L5"/>
<dbReference type="RefSeq" id="WP_244377593.1">
    <property type="nucleotide sequence ID" value="NZ_CP083239.1"/>
</dbReference>
<accession>A0A9E7D3L5</accession>
<dbReference type="NCBIfam" id="TIGR00738">
    <property type="entry name" value="rrf2_super"/>
    <property type="match status" value="1"/>
</dbReference>
<dbReference type="GO" id="GO:0005829">
    <property type="term" value="C:cytosol"/>
    <property type="evidence" value="ECO:0007669"/>
    <property type="project" value="TreeGrafter"/>
</dbReference>
<dbReference type="Gene3D" id="1.10.10.10">
    <property type="entry name" value="Winged helix-like DNA-binding domain superfamily/Winged helix DNA-binding domain"/>
    <property type="match status" value="1"/>
</dbReference>
<gene>
    <name evidence="2" type="ORF">K9D25_19650</name>
</gene>
<dbReference type="PANTHER" id="PTHR33221">
    <property type="entry name" value="WINGED HELIX-TURN-HELIX TRANSCRIPTIONAL REGULATOR, RRF2 FAMILY"/>
    <property type="match status" value="1"/>
</dbReference>
<dbReference type="Pfam" id="PF02082">
    <property type="entry name" value="Rrf2"/>
    <property type="match status" value="1"/>
</dbReference>
<evidence type="ECO:0000313" key="3">
    <source>
        <dbReference type="Proteomes" id="UP000831684"/>
    </source>
</evidence>
<proteinExistence type="predicted"/>
<evidence type="ECO:0000256" key="1">
    <source>
        <dbReference type="ARBA" id="ARBA00023125"/>
    </source>
</evidence>
<name>A0A9E7D3L5_9HYPH</name>
<reference evidence="2" key="1">
    <citation type="submission" date="2021-09" db="EMBL/GenBank/DDBJ databases">
        <title>Network and meta-omics reveal the key degrader and cooperation patterns in an efficient 1,4-dioxane-degrading microbial community.</title>
        <authorList>
            <person name="Dai C."/>
        </authorList>
    </citation>
    <scope>NUCLEOTIDE SEQUENCE</scope>
    <source>
        <strain evidence="2">ZM13</strain>
    </source>
</reference>
<dbReference type="GO" id="GO:0003677">
    <property type="term" value="F:DNA binding"/>
    <property type="evidence" value="ECO:0007669"/>
    <property type="project" value="UniProtKB-KW"/>
</dbReference>
<dbReference type="InterPro" id="IPR000944">
    <property type="entry name" value="Tscrpt_reg_Rrf2"/>
</dbReference>
<dbReference type="SUPFAM" id="SSF46785">
    <property type="entry name" value="Winged helix' DNA-binding domain"/>
    <property type="match status" value="1"/>
</dbReference>
<dbReference type="EMBL" id="CP083239">
    <property type="protein sequence ID" value="UOK70897.1"/>
    <property type="molecule type" value="Genomic_DNA"/>
</dbReference>
<dbReference type="PROSITE" id="PS01332">
    <property type="entry name" value="HTH_RRF2_1"/>
    <property type="match status" value="1"/>
</dbReference>
<dbReference type="KEGG" id="apol:K9D25_19650"/>
<dbReference type="PANTHER" id="PTHR33221:SF4">
    <property type="entry name" value="HTH-TYPE TRANSCRIPTIONAL REPRESSOR NSRR"/>
    <property type="match status" value="1"/>
</dbReference>
<dbReference type="Proteomes" id="UP000831684">
    <property type="component" value="Chromosome"/>
</dbReference>
<organism evidence="2 3">
    <name type="scientific">Ancylobacter polymorphus</name>
    <dbReference type="NCBI Taxonomy" id="223390"/>
    <lineage>
        <taxon>Bacteria</taxon>
        <taxon>Pseudomonadati</taxon>
        <taxon>Pseudomonadota</taxon>
        <taxon>Alphaproteobacteria</taxon>
        <taxon>Hyphomicrobiales</taxon>
        <taxon>Xanthobacteraceae</taxon>
        <taxon>Ancylobacter</taxon>
    </lineage>
</organism>
<dbReference type="PROSITE" id="PS51197">
    <property type="entry name" value="HTH_RRF2_2"/>
    <property type="match status" value="1"/>
</dbReference>